<dbReference type="PANTHER" id="PTHR45632">
    <property type="entry name" value="LD33804P"/>
    <property type="match status" value="1"/>
</dbReference>
<reference evidence="5" key="1">
    <citation type="submission" date="2014-07" db="EMBL/GenBank/DDBJ databases">
        <authorList>
            <person name="Martin A.A"/>
            <person name="De Silva N."/>
        </authorList>
    </citation>
    <scope>NUCLEOTIDE SEQUENCE</scope>
</reference>
<dbReference type="Pfam" id="PF00651">
    <property type="entry name" value="BTB"/>
    <property type="match status" value="1"/>
</dbReference>
<accession>A0A0K0FTS1</accession>
<dbReference type="WBParaSite" id="SVE_1573300.1">
    <property type="protein sequence ID" value="SVE_1573300.1"/>
    <property type="gene ID" value="SVE_1573300"/>
</dbReference>
<evidence type="ECO:0000259" key="4">
    <source>
        <dbReference type="Pfam" id="PF07707"/>
    </source>
</evidence>
<protein>
    <submittedName>
        <fullName evidence="6">BACK domain-containing protein</fullName>
    </submittedName>
</protein>
<evidence type="ECO:0000313" key="6">
    <source>
        <dbReference type="WBParaSite" id="SVE_1573300.1"/>
    </source>
</evidence>
<dbReference type="InterPro" id="IPR000210">
    <property type="entry name" value="BTB/POZ_dom"/>
</dbReference>
<reference evidence="6" key="2">
    <citation type="submission" date="2015-08" db="UniProtKB">
        <authorList>
            <consortium name="WormBaseParasite"/>
        </authorList>
    </citation>
    <scope>IDENTIFICATION</scope>
</reference>
<dbReference type="Gene3D" id="1.25.40.420">
    <property type="match status" value="1"/>
</dbReference>
<feature type="domain" description="BACK" evidence="4">
    <location>
        <begin position="196"/>
        <end position="278"/>
    </location>
</feature>
<dbReference type="PANTHER" id="PTHR45632:SF3">
    <property type="entry name" value="KELCH-LIKE PROTEIN 32"/>
    <property type="match status" value="1"/>
</dbReference>
<evidence type="ECO:0000256" key="1">
    <source>
        <dbReference type="ARBA" id="ARBA00022441"/>
    </source>
</evidence>
<evidence type="ECO:0000256" key="2">
    <source>
        <dbReference type="ARBA" id="ARBA00022737"/>
    </source>
</evidence>
<dbReference type="InterPro" id="IPR011333">
    <property type="entry name" value="SKP1/BTB/POZ_sf"/>
</dbReference>
<proteinExistence type="predicted"/>
<organism evidence="5 6">
    <name type="scientific">Strongyloides venezuelensis</name>
    <name type="common">Threadworm</name>
    <dbReference type="NCBI Taxonomy" id="75913"/>
    <lineage>
        <taxon>Eukaryota</taxon>
        <taxon>Metazoa</taxon>
        <taxon>Ecdysozoa</taxon>
        <taxon>Nematoda</taxon>
        <taxon>Chromadorea</taxon>
        <taxon>Rhabditida</taxon>
        <taxon>Tylenchina</taxon>
        <taxon>Panagrolaimomorpha</taxon>
        <taxon>Strongyloidoidea</taxon>
        <taxon>Strongyloididae</taxon>
        <taxon>Strongyloides</taxon>
    </lineage>
</organism>
<keyword evidence="2" id="KW-0677">Repeat</keyword>
<dbReference type="Gene3D" id="3.30.710.10">
    <property type="entry name" value="Potassium Channel Kv1.1, Chain A"/>
    <property type="match status" value="1"/>
</dbReference>
<name>A0A0K0FTS1_STRVS</name>
<feature type="domain" description="BTB" evidence="3">
    <location>
        <begin position="77"/>
        <end position="169"/>
    </location>
</feature>
<dbReference type="Proteomes" id="UP000035680">
    <property type="component" value="Unassembled WGS sequence"/>
</dbReference>
<dbReference type="Pfam" id="PF07707">
    <property type="entry name" value="BACK"/>
    <property type="match status" value="1"/>
</dbReference>
<keyword evidence="1" id="KW-0880">Kelch repeat</keyword>
<evidence type="ECO:0000259" key="3">
    <source>
        <dbReference type="Pfam" id="PF00651"/>
    </source>
</evidence>
<dbReference type="InterPro" id="IPR011705">
    <property type="entry name" value="BACK"/>
</dbReference>
<dbReference type="STRING" id="75913.A0A0K0FTS1"/>
<keyword evidence="5" id="KW-1185">Reference proteome</keyword>
<sequence length="352" mass="40275">MSENRCLSTACYLKSEASTISTTSENPPTNYVGKTIYNSGMEISWDILKLNIKIINNNCVNEVKKMENGGKNSCENFIKVVLSTGEEMDVSRAIFGHNSFYIQRLLSRNSPEKLVIKSTAFDPIALKKVFCYMSYGILEFTLHEVGEIVRVAGSFEMYTVMNDIETSLLSFESFPSNVLGRILTIASHEDYLITIKTKKIILKLVNSNLYKFLQSSEFLLLSPSAVVRLLSYDDLNVIDEVEVFRMAMYYLIYGKNQLYGDSILNCVRFQNMNSIEMKAIYDISEAYNDFYIKKILGYYIEEYLLYQKNGIKKGEVRNMNILCRRSKGNGNISIVMKILEKKSLEDVKSHIS</sequence>
<dbReference type="AlphaFoldDB" id="A0A0K0FTS1"/>
<evidence type="ECO:0000313" key="5">
    <source>
        <dbReference type="Proteomes" id="UP000035680"/>
    </source>
</evidence>